<dbReference type="GO" id="GO:0015199">
    <property type="term" value="F:amino-acid betaine transmembrane transporter activity"/>
    <property type="evidence" value="ECO:0007669"/>
    <property type="project" value="TreeGrafter"/>
</dbReference>
<evidence type="ECO:0000256" key="9">
    <source>
        <dbReference type="RuleBase" id="RU003942"/>
    </source>
</evidence>
<protein>
    <submittedName>
        <fullName evidence="11">QacE family quaternary ammonium compound efflux SMR transporter</fullName>
    </submittedName>
</protein>
<dbReference type="GO" id="GO:0046677">
    <property type="term" value="P:response to antibiotic"/>
    <property type="evidence" value="ECO:0007669"/>
    <property type="project" value="UniProtKB-KW"/>
</dbReference>
<dbReference type="Gene3D" id="1.10.3730.20">
    <property type="match status" value="1"/>
</dbReference>
<feature type="transmembrane region" description="Helical" evidence="10">
    <location>
        <begin position="25"/>
        <end position="45"/>
    </location>
</feature>
<dbReference type="Pfam" id="PF00893">
    <property type="entry name" value="Multi_Drug_Res"/>
    <property type="match status" value="1"/>
</dbReference>
<comment type="similarity">
    <text evidence="2">Belongs to the drug/metabolite transporter (DMT) superfamily. Small multidrug resistance (SMR) (TC 2.A.7.1) family. Mmr subfamily.</text>
</comment>
<dbReference type="PANTHER" id="PTHR30561:SF1">
    <property type="entry name" value="MULTIDRUG TRANSPORTER EMRE"/>
    <property type="match status" value="1"/>
</dbReference>
<evidence type="ECO:0000256" key="8">
    <source>
        <dbReference type="ARBA" id="ARBA00023251"/>
    </source>
</evidence>
<evidence type="ECO:0000256" key="3">
    <source>
        <dbReference type="ARBA" id="ARBA00022448"/>
    </source>
</evidence>
<evidence type="ECO:0000256" key="4">
    <source>
        <dbReference type="ARBA" id="ARBA00022475"/>
    </source>
</evidence>
<keyword evidence="5 9" id="KW-0812">Transmembrane</keyword>
<proteinExistence type="inferred from homology"/>
<keyword evidence="8" id="KW-0046">Antibiotic resistance</keyword>
<comment type="caution">
    <text evidence="11">The sequence shown here is derived from an EMBL/GenBank/DDBJ whole genome shotgun (WGS) entry which is preliminary data.</text>
</comment>
<evidence type="ECO:0000256" key="2">
    <source>
        <dbReference type="ARBA" id="ARBA00007822"/>
    </source>
</evidence>
<gene>
    <name evidence="11" type="ORF">FHE74_07070</name>
</gene>
<dbReference type="GO" id="GO:0015220">
    <property type="term" value="F:choline transmembrane transporter activity"/>
    <property type="evidence" value="ECO:0007669"/>
    <property type="project" value="TreeGrafter"/>
</dbReference>
<evidence type="ECO:0000256" key="7">
    <source>
        <dbReference type="ARBA" id="ARBA00023136"/>
    </source>
</evidence>
<dbReference type="SUPFAM" id="SSF103481">
    <property type="entry name" value="Multidrug resistance efflux transporter EmrE"/>
    <property type="match status" value="1"/>
</dbReference>
<keyword evidence="12" id="KW-1185">Reference proteome</keyword>
<evidence type="ECO:0000256" key="10">
    <source>
        <dbReference type="SAM" id="Phobius"/>
    </source>
</evidence>
<comment type="subcellular location">
    <subcellularLocation>
        <location evidence="1 9">Cell membrane</location>
        <topology evidence="1 9">Multi-pass membrane protein</topology>
    </subcellularLocation>
</comment>
<dbReference type="InterPro" id="IPR000390">
    <property type="entry name" value="Small_drug/metabolite_transptr"/>
</dbReference>
<reference evidence="11 12" key="1">
    <citation type="submission" date="2019-06" db="EMBL/GenBank/DDBJ databases">
        <authorList>
            <person name="Li J."/>
        </authorList>
    </citation>
    <scope>NUCLEOTIDE SEQUENCE [LARGE SCALE GENOMIC DNA]</scope>
    <source>
        <strain evidence="11 12">LMG 28165</strain>
    </source>
</reference>
<evidence type="ECO:0000313" key="11">
    <source>
        <dbReference type="EMBL" id="TNL96777.1"/>
    </source>
</evidence>
<keyword evidence="7 10" id="KW-0472">Membrane</keyword>
<feature type="transmembrane region" description="Helical" evidence="10">
    <location>
        <begin position="84"/>
        <end position="104"/>
    </location>
</feature>
<dbReference type="AlphaFoldDB" id="A0A5C4U3I4"/>
<dbReference type="GO" id="GO:0005886">
    <property type="term" value="C:plasma membrane"/>
    <property type="evidence" value="ECO:0007669"/>
    <property type="project" value="UniProtKB-SubCell"/>
</dbReference>
<dbReference type="OrthoDB" id="3175079at2"/>
<dbReference type="PANTHER" id="PTHR30561">
    <property type="entry name" value="SMR FAMILY PROTON-DEPENDENT DRUG EFFLUX TRANSPORTER SUGE"/>
    <property type="match status" value="1"/>
</dbReference>
<dbReference type="InterPro" id="IPR037185">
    <property type="entry name" value="EmrE-like"/>
</dbReference>
<evidence type="ECO:0000256" key="5">
    <source>
        <dbReference type="ARBA" id="ARBA00022692"/>
    </source>
</evidence>
<evidence type="ECO:0000313" key="12">
    <source>
        <dbReference type="Proteomes" id="UP000312032"/>
    </source>
</evidence>
<name>A0A5C4U3I4_9CORY</name>
<feature type="transmembrane region" description="Helical" evidence="10">
    <location>
        <begin position="57"/>
        <end position="78"/>
    </location>
</feature>
<sequence>MGVKGWLAVAIACEVAATLSLKAALYFPVFYVIVGAGYLSAFVCLDRVLRLGMPIGVAYGLWGAIGVVATAVLSWLFFGEALSWTMAAGIVLIVVGVLCIELGGRGLKEKRE</sequence>
<dbReference type="GO" id="GO:0031460">
    <property type="term" value="P:glycine betaine transport"/>
    <property type="evidence" value="ECO:0007669"/>
    <property type="project" value="TreeGrafter"/>
</dbReference>
<dbReference type="GO" id="GO:0015297">
    <property type="term" value="F:antiporter activity"/>
    <property type="evidence" value="ECO:0007669"/>
    <property type="project" value="TreeGrafter"/>
</dbReference>
<evidence type="ECO:0000256" key="6">
    <source>
        <dbReference type="ARBA" id="ARBA00022989"/>
    </source>
</evidence>
<dbReference type="Proteomes" id="UP000312032">
    <property type="component" value="Unassembled WGS sequence"/>
</dbReference>
<dbReference type="EMBL" id="VDHJ01000009">
    <property type="protein sequence ID" value="TNL96777.1"/>
    <property type="molecule type" value="Genomic_DNA"/>
</dbReference>
<organism evidence="11 12">
    <name type="scientific">Corynebacterium tapiri</name>
    <dbReference type="NCBI Taxonomy" id="1448266"/>
    <lineage>
        <taxon>Bacteria</taxon>
        <taxon>Bacillati</taxon>
        <taxon>Actinomycetota</taxon>
        <taxon>Actinomycetes</taxon>
        <taxon>Mycobacteriales</taxon>
        <taxon>Corynebacteriaceae</taxon>
        <taxon>Corynebacterium</taxon>
    </lineage>
</organism>
<accession>A0A5C4U3I4</accession>
<keyword evidence="6 10" id="KW-1133">Transmembrane helix</keyword>
<dbReference type="InterPro" id="IPR045324">
    <property type="entry name" value="Small_multidrug_res"/>
</dbReference>
<keyword evidence="3" id="KW-0813">Transport</keyword>
<evidence type="ECO:0000256" key="1">
    <source>
        <dbReference type="ARBA" id="ARBA00004651"/>
    </source>
</evidence>
<keyword evidence="4" id="KW-1003">Cell membrane</keyword>